<dbReference type="CDD" id="cd00190">
    <property type="entry name" value="Tryp_SPc"/>
    <property type="match status" value="1"/>
</dbReference>
<dbReference type="Pfam" id="PF00089">
    <property type="entry name" value="Trypsin"/>
    <property type="match status" value="1"/>
</dbReference>
<keyword evidence="1" id="KW-0720">Serine protease</keyword>
<dbReference type="Proteomes" id="UP000708208">
    <property type="component" value="Unassembled WGS sequence"/>
</dbReference>
<dbReference type="AlphaFoldDB" id="A0A8J2PDC7"/>
<dbReference type="GO" id="GO:0004252">
    <property type="term" value="F:serine-type endopeptidase activity"/>
    <property type="evidence" value="ECO:0007669"/>
    <property type="project" value="InterPro"/>
</dbReference>
<dbReference type="PROSITE" id="PS00134">
    <property type="entry name" value="TRYPSIN_HIS"/>
    <property type="match status" value="1"/>
</dbReference>
<protein>
    <recommendedName>
        <fullName evidence="2">Peptidase S1 domain-containing protein</fullName>
    </recommendedName>
</protein>
<dbReference type="PROSITE" id="PS50240">
    <property type="entry name" value="TRYPSIN_DOM"/>
    <property type="match status" value="1"/>
</dbReference>
<evidence type="ECO:0000256" key="1">
    <source>
        <dbReference type="RuleBase" id="RU363034"/>
    </source>
</evidence>
<dbReference type="OrthoDB" id="10061449at2759"/>
<evidence type="ECO:0000313" key="3">
    <source>
        <dbReference type="EMBL" id="CAG7817393.1"/>
    </source>
</evidence>
<proteinExistence type="predicted"/>
<dbReference type="InterPro" id="IPR033116">
    <property type="entry name" value="TRYPSIN_SER"/>
</dbReference>
<accession>A0A8J2PDC7</accession>
<sequence length="396" mass="43922">MNIKACKWICFVPILCTLTVLLRIDFTTAQGLREDFWSLARLRNPQCAVIGDYCNLNIVCCSGWCISQACSETCLENGEYCDYSSDCCSDICHGIYCVECKPIGAGLATGKIFQSNLNSAENFYDARVEDYSGDEERIQTGKIVVNPPSYMVGIKYANGNAFCTGTLITPWRILTAAHCTTPSKRGQLLQVVLGLSDIRTENVLRNLNNPNVSIINFVYEDVVNGDWIGDKNGNINDIAIIKLKEPVKDIFKPITLASNDEKFRSHLKAMGWGFHNCTHGSPEALREATGTYVDIQSCAYWLRRNMPRSMVCMIYESEGRPASVASGDSGGPVFSLRLPSQPVQIGILSYGKLDPKELYIPDYRICADKLSPQVYTRVSSHIGFILKHAPGVKFIS</sequence>
<gene>
    <name evidence="3" type="ORF">AFUS01_LOCUS27965</name>
</gene>
<keyword evidence="4" id="KW-1185">Reference proteome</keyword>
<dbReference type="PANTHER" id="PTHR24260:SF145">
    <property type="entry name" value="FI17609P1-RELATED"/>
    <property type="match status" value="1"/>
</dbReference>
<dbReference type="InterPro" id="IPR051333">
    <property type="entry name" value="CLIP_Serine_Protease"/>
</dbReference>
<comment type="caution">
    <text evidence="3">The sequence shown here is derived from an EMBL/GenBank/DDBJ whole genome shotgun (WGS) entry which is preliminary data.</text>
</comment>
<dbReference type="InterPro" id="IPR018114">
    <property type="entry name" value="TRYPSIN_HIS"/>
</dbReference>
<name>A0A8J2PDC7_9HEXA</name>
<dbReference type="InterPro" id="IPR001254">
    <property type="entry name" value="Trypsin_dom"/>
</dbReference>
<organism evidence="3 4">
    <name type="scientific">Allacma fusca</name>
    <dbReference type="NCBI Taxonomy" id="39272"/>
    <lineage>
        <taxon>Eukaryota</taxon>
        <taxon>Metazoa</taxon>
        <taxon>Ecdysozoa</taxon>
        <taxon>Arthropoda</taxon>
        <taxon>Hexapoda</taxon>
        <taxon>Collembola</taxon>
        <taxon>Symphypleona</taxon>
        <taxon>Sminthuridae</taxon>
        <taxon>Allacma</taxon>
    </lineage>
</organism>
<keyword evidence="1" id="KW-0645">Protease</keyword>
<dbReference type="GO" id="GO:0006508">
    <property type="term" value="P:proteolysis"/>
    <property type="evidence" value="ECO:0007669"/>
    <property type="project" value="UniProtKB-KW"/>
</dbReference>
<dbReference type="EMBL" id="CAJVCH010392944">
    <property type="protein sequence ID" value="CAG7817393.1"/>
    <property type="molecule type" value="Genomic_DNA"/>
</dbReference>
<keyword evidence="1" id="KW-0378">Hydrolase</keyword>
<dbReference type="PANTHER" id="PTHR24260">
    <property type="match status" value="1"/>
</dbReference>
<dbReference type="SMART" id="SM00020">
    <property type="entry name" value="Tryp_SPc"/>
    <property type="match status" value="1"/>
</dbReference>
<feature type="domain" description="Peptidase S1" evidence="2">
    <location>
        <begin position="138"/>
        <end position="390"/>
    </location>
</feature>
<dbReference type="PROSITE" id="PS00135">
    <property type="entry name" value="TRYPSIN_SER"/>
    <property type="match status" value="1"/>
</dbReference>
<reference evidence="3" key="1">
    <citation type="submission" date="2021-06" db="EMBL/GenBank/DDBJ databases">
        <authorList>
            <person name="Hodson N. C."/>
            <person name="Mongue J. A."/>
            <person name="Jaron S. K."/>
        </authorList>
    </citation>
    <scope>NUCLEOTIDE SEQUENCE</scope>
</reference>
<evidence type="ECO:0000259" key="2">
    <source>
        <dbReference type="PROSITE" id="PS50240"/>
    </source>
</evidence>
<evidence type="ECO:0000313" key="4">
    <source>
        <dbReference type="Proteomes" id="UP000708208"/>
    </source>
</evidence>